<organism evidence="1 2">
    <name type="scientific">Brassica campestris</name>
    <name type="common">Field mustard</name>
    <dbReference type="NCBI Taxonomy" id="3711"/>
    <lineage>
        <taxon>Eukaryota</taxon>
        <taxon>Viridiplantae</taxon>
        <taxon>Streptophyta</taxon>
        <taxon>Embryophyta</taxon>
        <taxon>Tracheophyta</taxon>
        <taxon>Spermatophyta</taxon>
        <taxon>Magnoliopsida</taxon>
        <taxon>eudicotyledons</taxon>
        <taxon>Gunneridae</taxon>
        <taxon>Pentapetalae</taxon>
        <taxon>rosids</taxon>
        <taxon>malvids</taxon>
        <taxon>Brassicales</taxon>
        <taxon>Brassicaceae</taxon>
        <taxon>Brassiceae</taxon>
        <taxon>Brassica</taxon>
    </lineage>
</organism>
<proteinExistence type="predicted"/>
<dbReference type="InParanoid" id="M4DNS1"/>
<dbReference type="eggNOG" id="KOG0520">
    <property type="taxonomic scope" value="Eukaryota"/>
</dbReference>
<keyword evidence="2" id="KW-1185">Reference proteome</keyword>
<dbReference type="HOGENOM" id="CLU_1715832_0_0_1"/>
<reference evidence="1 2" key="1">
    <citation type="journal article" date="2011" name="Nat. Genet.">
        <title>The genome of the mesopolyploid crop species Brassica rapa.</title>
        <authorList>
            <consortium name="Brassica rapa Genome Sequencing Project Consortium"/>
            <person name="Wang X."/>
            <person name="Wang H."/>
            <person name="Wang J."/>
            <person name="Sun R."/>
            <person name="Wu J."/>
            <person name="Liu S."/>
            <person name="Bai Y."/>
            <person name="Mun J.H."/>
            <person name="Bancroft I."/>
            <person name="Cheng F."/>
            <person name="Huang S."/>
            <person name="Li X."/>
            <person name="Hua W."/>
            <person name="Wang J."/>
            <person name="Wang X."/>
            <person name="Freeling M."/>
            <person name="Pires J.C."/>
            <person name="Paterson A.H."/>
            <person name="Chalhoub B."/>
            <person name="Wang B."/>
            <person name="Hayward A."/>
            <person name="Sharpe A.G."/>
            <person name="Park B.S."/>
            <person name="Weisshaar B."/>
            <person name="Liu B."/>
            <person name="Li B."/>
            <person name="Liu B."/>
            <person name="Tong C."/>
            <person name="Song C."/>
            <person name="Duran C."/>
            <person name="Peng C."/>
            <person name="Geng C."/>
            <person name="Koh C."/>
            <person name="Lin C."/>
            <person name="Edwards D."/>
            <person name="Mu D."/>
            <person name="Shen D."/>
            <person name="Soumpourou E."/>
            <person name="Li F."/>
            <person name="Fraser F."/>
            <person name="Conant G."/>
            <person name="Lassalle G."/>
            <person name="King G.J."/>
            <person name="Bonnema G."/>
            <person name="Tang H."/>
            <person name="Wang H."/>
            <person name="Belcram H."/>
            <person name="Zhou H."/>
            <person name="Hirakawa H."/>
            <person name="Abe H."/>
            <person name="Guo H."/>
            <person name="Wang H."/>
            <person name="Jin H."/>
            <person name="Parkin I.A."/>
            <person name="Batley J."/>
            <person name="Kim J.S."/>
            <person name="Just J."/>
            <person name="Li J."/>
            <person name="Xu J."/>
            <person name="Deng J."/>
            <person name="Kim J.A."/>
            <person name="Li J."/>
            <person name="Yu J."/>
            <person name="Meng J."/>
            <person name="Wang J."/>
            <person name="Min J."/>
            <person name="Poulain J."/>
            <person name="Wang J."/>
            <person name="Hatakeyama K."/>
            <person name="Wu K."/>
            <person name="Wang L."/>
            <person name="Fang L."/>
            <person name="Trick M."/>
            <person name="Links M.G."/>
            <person name="Zhao M."/>
            <person name="Jin M."/>
            <person name="Ramchiary N."/>
            <person name="Drou N."/>
            <person name="Berkman P.J."/>
            <person name="Cai Q."/>
            <person name="Huang Q."/>
            <person name="Li R."/>
            <person name="Tabata S."/>
            <person name="Cheng S."/>
            <person name="Zhang S."/>
            <person name="Zhang S."/>
            <person name="Huang S."/>
            <person name="Sato S."/>
            <person name="Sun S."/>
            <person name="Kwon S.J."/>
            <person name="Choi S.R."/>
            <person name="Lee T.H."/>
            <person name="Fan W."/>
            <person name="Zhao X."/>
            <person name="Tan X."/>
            <person name="Xu X."/>
            <person name="Wang Y."/>
            <person name="Qiu Y."/>
            <person name="Yin Y."/>
            <person name="Li Y."/>
            <person name="Du Y."/>
            <person name="Liao Y."/>
            <person name="Lim Y."/>
            <person name="Narusaka Y."/>
            <person name="Wang Y."/>
            <person name="Wang Z."/>
            <person name="Li Z."/>
            <person name="Wang Z."/>
            <person name="Xiong Z."/>
            <person name="Zhang Z."/>
        </authorList>
    </citation>
    <scope>NUCLEOTIDE SEQUENCE [LARGE SCALE GENOMIC DNA]</scope>
    <source>
        <strain evidence="1 2">cv. Chiifu-401-42</strain>
    </source>
</reference>
<reference evidence="1" key="3">
    <citation type="submission" date="2023-03" db="UniProtKB">
        <authorList>
            <consortium name="EnsemblPlants"/>
        </authorList>
    </citation>
    <scope>IDENTIFICATION</scope>
    <source>
        <strain evidence="1">cv. Chiifu-401-42</strain>
    </source>
</reference>
<dbReference type="AlphaFoldDB" id="M4DNS1"/>
<protein>
    <submittedName>
        <fullName evidence="1">Uncharacterized protein</fullName>
    </submittedName>
</protein>
<accession>M4DNS1</accession>
<sequence>MMSCSLMLTTRKSKRKKAPTRTMIPIEDHGEFNPVANCQIQAEERLKRSVVLVQAMFMSKQAQENYRRMKLTHEEAQDKQVVISHHFYDGGKESSRVSWKRKSLTDDEVIIRNKHGMLFLKQTESRRVIIETIHSAAFAEKKVSAAYNISAEP</sequence>
<dbReference type="Proteomes" id="UP000011750">
    <property type="component" value="Chromosome A06"/>
</dbReference>
<reference evidence="1 2" key="2">
    <citation type="journal article" date="2018" name="Hortic Res">
        <title>Improved Brassica rapa reference genome by single-molecule sequencing and chromosome conformation capture technologies.</title>
        <authorList>
            <person name="Zhang L."/>
            <person name="Cai X."/>
            <person name="Wu J."/>
            <person name="Liu M."/>
            <person name="Grob S."/>
            <person name="Cheng F."/>
            <person name="Liang J."/>
            <person name="Cai C."/>
            <person name="Liu Z."/>
            <person name="Liu B."/>
            <person name="Wang F."/>
            <person name="Li S."/>
            <person name="Liu F."/>
            <person name="Li X."/>
            <person name="Cheng L."/>
            <person name="Yang W."/>
            <person name="Li M.H."/>
            <person name="Grossniklaus U."/>
            <person name="Zheng H."/>
            <person name="Wang X."/>
        </authorList>
    </citation>
    <scope>NUCLEOTIDE SEQUENCE [LARGE SCALE GENOMIC DNA]</scope>
    <source>
        <strain evidence="1 2">cv. Chiifu-401-42</strain>
    </source>
</reference>
<evidence type="ECO:0000313" key="2">
    <source>
        <dbReference type="Proteomes" id="UP000011750"/>
    </source>
</evidence>
<evidence type="ECO:0000313" key="1">
    <source>
        <dbReference type="EnsemblPlants" id="Bra018159.1-P"/>
    </source>
</evidence>
<name>M4DNS1_BRACM</name>
<dbReference type="Gramene" id="Bra018159.1">
    <property type="protein sequence ID" value="Bra018159.1-P"/>
    <property type="gene ID" value="Bra018159"/>
</dbReference>
<dbReference type="EnsemblPlants" id="Bra018159.1">
    <property type="protein sequence ID" value="Bra018159.1-P"/>
    <property type="gene ID" value="Bra018159"/>
</dbReference>